<feature type="domain" description="ETF-QO/FixX C-terminal" evidence="8">
    <location>
        <begin position="130"/>
        <end position="199"/>
    </location>
</feature>
<keyword evidence="4 7" id="KW-0408">Iron</keyword>
<dbReference type="AlphaFoldDB" id="A0A7R8WX23"/>
<evidence type="ECO:0000256" key="4">
    <source>
        <dbReference type="ARBA" id="ARBA00023004"/>
    </source>
</evidence>
<dbReference type="Gene3D" id="3.50.50.60">
    <property type="entry name" value="FAD/NAD(P)-binding domain"/>
    <property type="match status" value="1"/>
</dbReference>
<dbReference type="EC" id="1.5.5.1" evidence="7"/>
<evidence type="ECO:0000256" key="6">
    <source>
        <dbReference type="ARBA" id="ARBA00023075"/>
    </source>
</evidence>
<dbReference type="InterPro" id="IPR036188">
    <property type="entry name" value="FAD/NAD-bd_sf"/>
</dbReference>
<dbReference type="Gene3D" id="3.30.70.20">
    <property type="match status" value="1"/>
</dbReference>
<dbReference type="EMBL" id="OB707381">
    <property type="protein sequence ID" value="CAD7238729.1"/>
    <property type="molecule type" value="Genomic_DNA"/>
</dbReference>
<keyword evidence="2 7" id="KW-0479">Metal-binding</keyword>
<comment type="cofactor">
    <cofactor evidence="7">
        <name>[4Fe-4S] cluster</name>
        <dbReference type="ChEBI" id="CHEBI:49883"/>
    </cofactor>
    <text evidence="7">Binds 1 [4Fe-4S] cluster.</text>
</comment>
<proteinExistence type="predicted"/>
<dbReference type="SUPFAM" id="SSF51905">
    <property type="entry name" value="FAD/NAD(P)-binding domain"/>
    <property type="match status" value="1"/>
</dbReference>
<dbReference type="InterPro" id="IPR040156">
    <property type="entry name" value="ETF-QO"/>
</dbReference>
<name>A0A7R8WX23_9CRUS</name>
<evidence type="ECO:0000256" key="3">
    <source>
        <dbReference type="ARBA" id="ARBA00022982"/>
    </source>
</evidence>
<keyword evidence="3 7" id="KW-0249">Electron transport</keyword>
<comment type="function">
    <text evidence="7">Accepts electrons from ETF and reduces ubiquinone.</text>
</comment>
<accession>A0A7R8WX23</accession>
<dbReference type="OrthoDB" id="437331at2759"/>
<organism evidence="9">
    <name type="scientific">Cyprideis torosa</name>
    <dbReference type="NCBI Taxonomy" id="163714"/>
    <lineage>
        <taxon>Eukaryota</taxon>
        <taxon>Metazoa</taxon>
        <taxon>Ecdysozoa</taxon>
        <taxon>Arthropoda</taxon>
        <taxon>Crustacea</taxon>
        <taxon>Oligostraca</taxon>
        <taxon>Ostracoda</taxon>
        <taxon>Podocopa</taxon>
        <taxon>Podocopida</taxon>
        <taxon>Cytherocopina</taxon>
        <taxon>Cytheroidea</taxon>
        <taxon>Cytherideidae</taxon>
        <taxon>Cyprideis</taxon>
    </lineage>
</organism>
<dbReference type="GO" id="GO:0046872">
    <property type="term" value="F:metal ion binding"/>
    <property type="evidence" value="ECO:0007669"/>
    <property type="project" value="UniProtKB-KW"/>
</dbReference>
<evidence type="ECO:0000256" key="2">
    <source>
        <dbReference type="ARBA" id="ARBA00022723"/>
    </source>
</evidence>
<dbReference type="Pfam" id="PF05187">
    <property type="entry name" value="Fer4_ETF_QO"/>
    <property type="match status" value="1"/>
</dbReference>
<keyword evidence="7" id="KW-0560">Oxidoreductase</keyword>
<keyword evidence="6 7" id="KW-0830">Ubiquinone</keyword>
<dbReference type="PANTHER" id="PTHR10617:SF107">
    <property type="entry name" value="ELECTRON TRANSFER FLAVOPROTEIN-UBIQUINONE OXIDOREDUCTASE, MITOCHONDRIAL"/>
    <property type="match status" value="1"/>
</dbReference>
<dbReference type="SUPFAM" id="SSF54862">
    <property type="entry name" value="4Fe-4S ferredoxins"/>
    <property type="match status" value="1"/>
</dbReference>
<evidence type="ECO:0000313" key="9">
    <source>
        <dbReference type="EMBL" id="CAD7238729.1"/>
    </source>
</evidence>
<sequence>MSMPGALFVGCEAGTLNFAKIKGTHTAMKSGMIAAETLAAALANGDEGRELSEYNDAFLNSWAGEELQSSRNWGPALHKFGVFLGGAYNFVDQNFFGGKLPFNFRDDKPDYACMKPADSCLPPIYPKPDGNISFDKPSSVFLSSTNHEENQPVHLRLADPDLPIQVNLPRYAEPAQRYCPVGVYEVVVKNDIPQFQINS</sequence>
<evidence type="ECO:0000256" key="5">
    <source>
        <dbReference type="ARBA" id="ARBA00023014"/>
    </source>
</evidence>
<keyword evidence="1 7" id="KW-0813">Transport</keyword>
<dbReference type="PANTHER" id="PTHR10617">
    <property type="entry name" value="ELECTRON TRANSFER FLAVOPROTEIN-UBIQUINONE OXIDOREDUCTASE"/>
    <property type="match status" value="1"/>
</dbReference>
<evidence type="ECO:0000256" key="1">
    <source>
        <dbReference type="ARBA" id="ARBA00022448"/>
    </source>
</evidence>
<evidence type="ECO:0000256" key="7">
    <source>
        <dbReference type="RuleBase" id="RU366068"/>
    </source>
</evidence>
<feature type="non-terminal residue" evidence="9">
    <location>
        <position position="199"/>
    </location>
</feature>
<comment type="cofactor">
    <cofactor evidence="7">
        <name>FAD</name>
        <dbReference type="ChEBI" id="CHEBI:57692"/>
    </cofactor>
</comment>
<keyword evidence="7" id="KW-0274">FAD</keyword>
<keyword evidence="5 7" id="KW-0411">Iron-sulfur</keyword>
<protein>
    <recommendedName>
        <fullName evidence="7">Electron transfer flavoprotein-ubiquinone oxidoreductase</fullName>
        <shortName evidence="7">ETF-QO</shortName>
        <ecNumber evidence="7">1.5.5.1</ecNumber>
    </recommendedName>
</protein>
<dbReference type="InterPro" id="IPR007859">
    <property type="entry name" value="ETF-QO/FixX_C"/>
</dbReference>
<reference evidence="9" key="1">
    <citation type="submission" date="2020-11" db="EMBL/GenBank/DDBJ databases">
        <authorList>
            <person name="Tran Van P."/>
        </authorList>
    </citation>
    <scope>NUCLEOTIDE SEQUENCE</scope>
</reference>
<dbReference type="GO" id="GO:0051539">
    <property type="term" value="F:4 iron, 4 sulfur cluster binding"/>
    <property type="evidence" value="ECO:0007669"/>
    <property type="project" value="UniProtKB-UniRule"/>
</dbReference>
<keyword evidence="7" id="KW-0285">Flavoprotein</keyword>
<evidence type="ECO:0000259" key="8">
    <source>
        <dbReference type="Pfam" id="PF05187"/>
    </source>
</evidence>
<gene>
    <name evidence="9" type="ORF">CTOB1V02_LOCUS16544</name>
</gene>
<comment type="catalytic activity">
    <reaction evidence="7">
        <text>a ubiquinone + reduced [electron-transfer flavoprotein] = a ubiquinol + oxidized [electron-transfer flavoprotein] + H(+)</text>
        <dbReference type="Rhea" id="RHEA:24052"/>
        <dbReference type="Rhea" id="RHEA-COMP:9565"/>
        <dbReference type="Rhea" id="RHEA-COMP:9566"/>
        <dbReference type="Rhea" id="RHEA-COMP:10685"/>
        <dbReference type="Rhea" id="RHEA-COMP:10686"/>
        <dbReference type="ChEBI" id="CHEBI:15378"/>
        <dbReference type="ChEBI" id="CHEBI:16389"/>
        <dbReference type="ChEBI" id="CHEBI:17976"/>
        <dbReference type="ChEBI" id="CHEBI:57692"/>
        <dbReference type="ChEBI" id="CHEBI:58307"/>
        <dbReference type="EC" id="1.5.5.1"/>
    </reaction>
</comment>
<dbReference type="GO" id="GO:0004174">
    <property type="term" value="F:electron-transferring-flavoprotein dehydrogenase activity"/>
    <property type="evidence" value="ECO:0007669"/>
    <property type="project" value="UniProtKB-UniRule"/>
</dbReference>